<dbReference type="EMBL" id="CP144546">
    <property type="protein sequence ID" value="WVW85271.1"/>
    <property type="molecule type" value="Genomic_DNA"/>
</dbReference>
<dbReference type="Proteomes" id="UP000092730">
    <property type="component" value="Chromosome 6"/>
</dbReference>
<reference evidence="1" key="1">
    <citation type="submission" date="2013-07" db="EMBL/GenBank/DDBJ databases">
        <title>The Genome Sequence of Cryptococcus bestiolae CBS10118.</title>
        <authorList>
            <consortium name="The Broad Institute Genome Sequencing Platform"/>
            <person name="Cuomo C."/>
            <person name="Litvintseva A."/>
            <person name="Chen Y."/>
            <person name="Heitman J."/>
            <person name="Sun S."/>
            <person name="Springer D."/>
            <person name="Dromer F."/>
            <person name="Young S.K."/>
            <person name="Zeng Q."/>
            <person name="Gargeya S."/>
            <person name="Fitzgerald M."/>
            <person name="Abouelleil A."/>
            <person name="Alvarado L."/>
            <person name="Berlin A.M."/>
            <person name="Chapman S.B."/>
            <person name="Dewar J."/>
            <person name="Goldberg J."/>
            <person name="Griggs A."/>
            <person name="Gujja S."/>
            <person name="Hansen M."/>
            <person name="Howarth C."/>
            <person name="Imamovic A."/>
            <person name="Larimer J."/>
            <person name="McCowan C."/>
            <person name="Murphy C."/>
            <person name="Pearson M."/>
            <person name="Priest M."/>
            <person name="Roberts A."/>
            <person name="Saif S."/>
            <person name="Shea T."/>
            <person name="Sykes S."/>
            <person name="Wortman J."/>
            <person name="Nusbaum C."/>
            <person name="Birren B."/>
        </authorList>
    </citation>
    <scope>NUCLEOTIDE SEQUENCE [LARGE SCALE GENOMIC DNA]</scope>
    <source>
        <strain evidence="1">CBS 10118</strain>
    </source>
</reference>
<reference evidence="2" key="2">
    <citation type="submission" date="2013-07" db="EMBL/GenBank/DDBJ databases">
        <authorList>
            <consortium name="The Broad Institute Genome Sequencing Platform"/>
            <person name="Cuomo C."/>
            <person name="Litvintseva A."/>
            <person name="Chen Y."/>
            <person name="Heitman J."/>
            <person name="Sun S."/>
            <person name="Springer D."/>
            <person name="Dromer F."/>
            <person name="Young S.K."/>
            <person name="Zeng Q."/>
            <person name="Gargeya S."/>
            <person name="Fitzgerald M."/>
            <person name="Abouelleil A."/>
            <person name="Alvarado L."/>
            <person name="Berlin A.M."/>
            <person name="Chapman S.B."/>
            <person name="Dewar J."/>
            <person name="Goldberg J."/>
            <person name="Griggs A."/>
            <person name="Gujja S."/>
            <person name="Hansen M."/>
            <person name="Howarth C."/>
            <person name="Imamovic A."/>
            <person name="Larimer J."/>
            <person name="McCowan C."/>
            <person name="Murphy C."/>
            <person name="Pearson M."/>
            <person name="Priest M."/>
            <person name="Roberts A."/>
            <person name="Saif S."/>
            <person name="Shea T."/>
            <person name="Sykes S."/>
            <person name="Wortman J."/>
            <person name="Nusbaum C."/>
            <person name="Birren B."/>
        </authorList>
    </citation>
    <scope>NUCLEOTIDE SEQUENCE</scope>
    <source>
        <strain evidence="2">CBS 10118</strain>
    </source>
</reference>
<dbReference type="RefSeq" id="XP_019045039.1">
    <property type="nucleotide sequence ID" value="XM_019193562.1"/>
</dbReference>
<dbReference type="AlphaFoldDB" id="A0A1B9FYX2"/>
<dbReference type="EMBL" id="KI894023">
    <property type="protein sequence ID" value="OCF23969.1"/>
    <property type="molecule type" value="Genomic_DNA"/>
</dbReference>
<proteinExistence type="predicted"/>
<accession>A0A1B9FYX2</accession>
<sequence>MSSMVLAEEEKPALAVEVNIYTDTSLKGKGPATEDGQHFPEWFNFTKAEVDSKTPKDFTFVIWKGKNHNETASETKCTVTPKKAKDKDDDYPVVWNFSKNSPHLSGDNNSYGKSDYARMECPQDNNFLAFFDPRQPHRIREMQG</sequence>
<name>A0A1B9FYX2_9TREE</name>
<keyword evidence="3" id="KW-1185">Reference proteome</keyword>
<reference evidence="2" key="4">
    <citation type="submission" date="2024-02" db="EMBL/GenBank/DDBJ databases">
        <title>Comparative genomics of Cryptococcus and Kwoniella reveals pathogenesis evolution and contrasting modes of karyotype evolution via chromosome fusion or intercentromeric recombination.</title>
        <authorList>
            <person name="Coelho M.A."/>
            <person name="David-Palma M."/>
            <person name="Shea T."/>
            <person name="Bowers K."/>
            <person name="McGinley-Smith S."/>
            <person name="Mohammad A.W."/>
            <person name="Gnirke A."/>
            <person name="Yurkov A.M."/>
            <person name="Nowrousian M."/>
            <person name="Sun S."/>
            <person name="Cuomo C.A."/>
            <person name="Heitman J."/>
        </authorList>
    </citation>
    <scope>NUCLEOTIDE SEQUENCE</scope>
    <source>
        <strain evidence="2">CBS 10118</strain>
    </source>
</reference>
<gene>
    <name evidence="1" type="ORF">I302_06955</name>
    <name evidence="2" type="ORF">I302_107309</name>
</gene>
<dbReference type="VEuPathDB" id="FungiDB:I302_06955"/>
<evidence type="ECO:0000313" key="1">
    <source>
        <dbReference type="EMBL" id="OCF23969.1"/>
    </source>
</evidence>
<protein>
    <submittedName>
        <fullName evidence="1">Uncharacterized protein</fullName>
    </submittedName>
</protein>
<evidence type="ECO:0000313" key="3">
    <source>
        <dbReference type="Proteomes" id="UP000092730"/>
    </source>
</evidence>
<dbReference type="GeneID" id="30211354"/>
<reference evidence="1" key="3">
    <citation type="submission" date="2014-01" db="EMBL/GenBank/DDBJ databases">
        <title>Evolution of pathogenesis and genome organization in the Tremellales.</title>
        <authorList>
            <person name="Cuomo C."/>
            <person name="Litvintseva A."/>
            <person name="Heitman J."/>
            <person name="Chen Y."/>
            <person name="Sun S."/>
            <person name="Springer D."/>
            <person name="Dromer F."/>
            <person name="Young S."/>
            <person name="Zeng Q."/>
            <person name="Chapman S."/>
            <person name="Gujja S."/>
            <person name="Saif S."/>
            <person name="Birren B."/>
        </authorList>
    </citation>
    <scope>NUCLEOTIDE SEQUENCE</scope>
    <source>
        <strain evidence="1">CBS 10118</strain>
    </source>
</reference>
<dbReference type="KEGG" id="kbi:30211354"/>
<evidence type="ECO:0000313" key="2">
    <source>
        <dbReference type="EMBL" id="WVW85271.1"/>
    </source>
</evidence>
<organism evidence="1">
    <name type="scientific">Kwoniella bestiolae CBS 10118</name>
    <dbReference type="NCBI Taxonomy" id="1296100"/>
    <lineage>
        <taxon>Eukaryota</taxon>
        <taxon>Fungi</taxon>
        <taxon>Dikarya</taxon>
        <taxon>Basidiomycota</taxon>
        <taxon>Agaricomycotina</taxon>
        <taxon>Tremellomycetes</taxon>
        <taxon>Tremellales</taxon>
        <taxon>Cryptococcaceae</taxon>
        <taxon>Kwoniella</taxon>
    </lineage>
</organism>